<organism evidence="1 2">
    <name type="scientific">Flavobacterium hankyongi</name>
    <dbReference type="NCBI Taxonomy" id="1176532"/>
    <lineage>
        <taxon>Bacteria</taxon>
        <taxon>Pseudomonadati</taxon>
        <taxon>Bacteroidota</taxon>
        <taxon>Flavobacteriia</taxon>
        <taxon>Flavobacteriales</taxon>
        <taxon>Flavobacteriaceae</taxon>
        <taxon>Flavobacterium</taxon>
    </lineage>
</organism>
<dbReference type="RefSeq" id="WP_264543768.1">
    <property type="nucleotide sequence ID" value="NZ_BAABIP010000007.1"/>
</dbReference>
<proteinExistence type="predicted"/>
<accession>A0ABP8ZR10</accession>
<keyword evidence="2" id="KW-1185">Reference proteome</keyword>
<protein>
    <recommendedName>
        <fullName evidence="3">Bacteriocin-type signal sequence-containing protein</fullName>
    </recommendedName>
</protein>
<dbReference type="EMBL" id="BAABIP010000007">
    <property type="protein sequence ID" value="GAA4763126.1"/>
    <property type="molecule type" value="Genomic_DNA"/>
</dbReference>
<gene>
    <name evidence="1" type="ORF">GCM10023230_10710</name>
</gene>
<evidence type="ECO:0000313" key="2">
    <source>
        <dbReference type="Proteomes" id="UP001500141"/>
    </source>
</evidence>
<comment type="caution">
    <text evidence="1">The sequence shown here is derived from an EMBL/GenBank/DDBJ whole genome shotgun (WGS) entry which is preliminary data.</text>
</comment>
<evidence type="ECO:0000313" key="1">
    <source>
        <dbReference type="EMBL" id="GAA4763126.1"/>
    </source>
</evidence>
<sequence>MLKSILNLEGTQKLSSDEQKEINGGIPKGCNYQFWEGSSLENCMATRPEGHDYSFSLGICKAYFCGPYIPPSQY</sequence>
<dbReference type="Proteomes" id="UP001500141">
    <property type="component" value="Unassembled WGS sequence"/>
</dbReference>
<name>A0ABP8ZR10_9FLAO</name>
<evidence type="ECO:0008006" key="3">
    <source>
        <dbReference type="Google" id="ProtNLM"/>
    </source>
</evidence>
<reference evidence="2" key="1">
    <citation type="journal article" date="2019" name="Int. J. Syst. Evol. Microbiol.">
        <title>The Global Catalogue of Microorganisms (GCM) 10K type strain sequencing project: providing services to taxonomists for standard genome sequencing and annotation.</title>
        <authorList>
            <consortium name="The Broad Institute Genomics Platform"/>
            <consortium name="The Broad Institute Genome Sequencing Center for Infectious Disease"/>
            <person name="Wu L."/>
            <person name="Ma J."/>
        </authorList>
    </citation>
    <scope>NUCLEOTIDE SEQUENCE [LARGE SCALE GENOMIC DNA]</scope>
    <source>
        <strain evidence="2">JCM 18198</strain>
    </source>
</reference>